<proteinExistence type="predicted"/>
<dbReference type="InterPro" id="IPR001810">
    <property type="entry name" value="F-box_dom"/>
</dbReference>
<dbReference type="SUPFAM" id="SSF81383">
    <property type="entry name" value="F-box domain"/>
    <property type="match status" value="1"/>
</dbReference>
<dbReference type="Pfam" id="PF00646">
    <property type="entry name" value="F-box"/>
    <property type="match status" value="1"/>
</dbReference>
<evidence type="ECO:0000259" key="1">
    <source>
        <dbReference type="Pfam" id="PF00646"/>
    </source>
</evidence>
<keyword evidence="3" id="KW-1185">Reference proteome</keyword>
<dbReference type="EMBL" id="MPUH01000493">
    <property type="protein sequence ID" value="OMJ79000.1"/>
    <property type="molecule type" value="Genomic_DNA"/>
</dbReference>
<reference evidence="2 3" key="1">
    <citation type="submission" date="2016-11" db="EMBL/GenBank/DDBJ databases">
        <title>The macronuclear genome of Stentor coeruleus: a giant cell with tiny introns.</title>
        <authorList>
            <person name="Slabodnick M."/>
            <person name="Ruby J.G."/>
            <person name="Reiff S.B."/>
            <person name="Swart E.C."/>
            <person name="Gosai S."/>
            <person name="Prabakaran S."/>
            <person name="Witkowska E."/>
            <person name="Larue G.E."/>
            <person name="Fisher S."/>
            <person name="Freeman R.M."/>
            <person name="Gunawardena J."/>
            <person name="Chu W."/>
            <person name="Stover N.A."/>
            <person name="Gregory B.D."/>
            <person name="Nowacki M."/>
            <person name="Derisi J."/>
            <person name="Roy S.W."/>
            <person name="Marshall W.F."/>
            <person name="Sood P."/>
        </authorList>
    </citation>
    <scope>NUCLEOTIDE SEQUENCE [LARGE SCALE GENOMIC DNA]</scope>
    <source>
        <strain evidence="2">WM001</strain>
    </source>
</reference>
<evidence type="ECO:0000313" key="3">
    <source>
        <dbReference type="Proteomes" id="UP000187209"/>
    </source>
</evidence>
<dbReference type="Proteomes" id="UP000187209">
    <property type="component" value="Unassembled WGS sequence"/>
</dbReference>
<dbReference type="AlphaFoldDB" id="A0A1R2BQL6"/>
<evidence type="ECO:0000313" key="2">
    <source>
        <dbReference type="EMBL" id="OMJ79000.1"/>
    </source>
</evidence>
<dbReference type="InterPro" id="IPR036047">
    <property type="entry name" value="F-box-like_dom_sf"/>
</dbReference>
<sequence length="256" mass="29328">MEAIIQKMYIMTEIFCYLPYKEIILLRRISKKIKKRIDSISTWEKIVTTSFPSLMFIENISASTSLAVLENISKNKGKIEPQTTFPIGILGYPGKLDVVITEPEHLARAGFIGSMKEYISYRGVCRLCPISIPKVEMIQCQLRLITTFLVVADGEDGWENKIRETISKLEEYQIRKIVVFVRVNSLNSFLKEISEKYPVLFFTELTTKDICRTLKALDSVINNDEIVNIVPPLKILNPPASEKVAEKPKKKKCMIF</sequence>
<name>A0A1R2BQL6_9CILI</name>
<feature type="domain" description="F-box" evidence="1">
    <location>
        <begin position="10"/>
        <end position="44"/>
    </location>
</feature>
<protein>
    <recommendedName>
        <fullName evidence="1">F-box domain-containing protein</fullName>
    </recommendedName>
</protein>
<accession>A0A1R2BQL6</accession>
<comment type="caution">
    <text evidence="2">The sequence shown here is derived from an EMBL/GenBank/DDBJ whole genome shotgun (WGS) entry which is preliminary data.</text>
</comment>
<gene>
    <name evidence="2" type="ORF">SteCoe_21082</name>
</gene>
<organism evidence="2 3">
    <name type="scientific">Stentor coeruleus</name>
    <dbReference type="NCBI Taxonomy" id="5963"/>
    <lineage>
        <taxon>Eukaryota</taxon>
        <taxon>Sar</taxon>
        <taxon>Alveolata</taxon>
        <taxon>Ciliophora</taxon>
        <taxon>Postciliodesmatophora</taxon>
        <taxon>Heterotrichea</taxon>
        <taxon>Heterotrichida</taxon>
        <taxon>Stentoridae</taxon>
        <taxon>Stentor</taxon>
    </lineage>
</organism>